<feature type="transmembrane region" description="Helical" evidence="10">
    <location>
        <begin position="41"/>
        <end position="63"/>
    </location>
</feature>
<dbReference type="Pfam" id="PF00528">
    <property type="entry name" value="BPD_transp_1"/>
    <property type="match status" value="1"/>
</dbReference>
<evidence type="ECO:0000256" key="1">
    <source>
        <dbReference type="ARBA" id="ARBA00002949"/>
    </source>
</evidence>
<dbReference type="NCBIfam" id="TIGR02141">
    <property type="entry name" value="modB_ABC"/>
    <property type="match status" value="1"/>
</dbReference>
<keyword evidence="7 10" id="KW-0812">Transmembrane</keyword>
<comment type="function">
    <text evidence="1 11">Part of the binding-protein-dependent transport system for molybdenum; probably responsible for the translocation of the substrate across the membrane.</text>
</comment>
<dbReference type="Gene3D" id="1.10.3720.10">
    <property type="entry name" value="MetI-like"/>
    <property type="match status" value="1"/>
</dbReference>
<dbReference type="InterPro" id="IPR011867">
    <property type="entry name" value="ModB_ABC"/>
</dbReference>
<evidence type="ECO:0000256" key="4">
    <source>
        <dbReference type="ARBA" id="ARBA00022448"/>
    </source>
</evidence>
<feature type="transmembrane region" description="Helical" evidence="10">
    <location>
        <begin position="83"/>
        <end position="106"/>
    </location>
</feature>
<gene>
    <name evidence="13" type="primary">modB</name>
    <name evidence="13" type="ORF">QWI16_14300</name>
</gene>
<organism evidence="13 14">
    <name type="scientific">Gilvimarinus algae</name>
    <dbReference type="NCBI Taxonomy" id="3058037"/>
    <lineage>
        <taxon>Bacteria</taxon>
        <taxon>Pseudomonadati</taxon>
        <taxon>Pseudomonadota</taxon>
        <taxon>Gammaproteobacteria</taxon>
        <taxon>Cellvibrionales</taxon>
        <taxon>Cellvibrionaceae</taxon>
        <taxon>Gilvimarinus</taxon>
    </lineage>
</organism>
<accession>A0ABT8TID6</accession>
<dbReference type="EMBL" id="JAULRT010000060">
    <property type="protein sequence ID" value="MDO3383350.1"/>
    <property type="molecule type" value="Genomic_DNA"/>
</dbReference>
<comment type="caution">
    <text evidence="13">The sequence shown here is derived from an EMBL/GenBank/DDBJ whole genome shotgun (WGS) entry which is preliminary data.</text>
</comment>
<dbReference type="SUPFAM" id="SSF161098">
    <property type="entry name" value="MetI-like"/>
    <property type="match status" value="1"/>
</dbReference>
<evidence type="ECO:0000259" key="12">
    <source>
        <dbReference type="PROSITE" id="PS50928"/>
    </source>
</evidence>
<proteinExistence type="inferred from homology"/>
<feature type="transmembrane region" description="Helical" evidence="10">
    <location>
        <begin position="191"/>
        <end position="209"/>
    </location>
</feature>
<keyword evidence="6 11" id="KW-0500">Molybdenum</keyword>
<keyword evidence="8 10" id="KW-1133">Transmembrane helix</keyword>
<evidence type="ECO:0000256" key="9">
    <source>
        <dbReference type="ARBA" id="ARBA00023136"/>
    </source>
</evidence>
<evidence type="ECO:0000256" key="2">
    <source>
        <dbReference type="ARBA" id="ARBA00004651"/>
    </source>
</evidence>
<evidence type="ECO:0000313" key="14">
    <source>
        <dbReference type="Proteomes" id="UP001168380"/>
    </source>
</evidence>
<feature type="transmembrane region" description="Helical" evidence="10">
    <location>
        <begin position="127"/>
        <end position="149"/>
    </location>
</feature>
<comment type="subcellular location">
    <subcellularLocation>
        <location evidence="11">Cell inner membrane</location>
        <topology evidence="11">Multi-pass membrane protein</topology>
    </subcellularLocation>
    <subcellularLocation>
        <location evidence="2 10">Cell membrane</location>
        <topology evidence="2 10">Multi-pass membrane protein</topology>
    </subcellularLocation>
</comment>
<evidence type="ECO:0000256" key="11">
    <source>
        <dbReference type="RuleBase" id="RU365097"/>
    </source>
</evidence>
<evidence type="ECO:0000256" key="10">
    <source>
        <dbReference type="RuleBase" id="RU363032"/>
    </source>
</evidence>
<dbReference type="CDD" id="cd06261">
    <property type="entry name" value="TM_PBP2"/>
    <property type="match status" value="1"/>
</dbReference>
<evidence type="ECO:0000256" key="5">
    <source>
        <dbReference type="ARBA" id="ARBA00022475"/>
    </source>
</evidence>
<dbReference type="RefSeq" id="WP_302714119.1">
    <property type="nucleotide sequence ID" value="NZ_JAULRT010000060.1"/>
</dbReference>
<feature type="domain" description="ABC transmembrane type-1" evidence="12">
    <location>
        <begin position="5"/>
        <end position="208"/>
    </location>
</feature>
<protein>
    <recommendedName>
        <fullName evidence="11">Molybdenum transport system permease</fullName>
    </recommendedName>
</protein>
<keyword evidence="11" id="KW-0997">Cell inner membrane</keyword>
<dbReference type="PANTHER" id="PTHR30183">
    <property type="entry name" value="MOLYBDENUM TRANSPORT SYSTEM PERMEASE PROTEIN MODB"/>
    <property type="match status" value="1"/>
</dbReference>
<dbReference type="PANTHER" id="PTHR30183:SF8">
    <property type="entry name" value="MOLYBDENUM TRANSPORT SYSTEM PERMEASE"/>
    <property type="match status" value="1"/>
</dbReference>
<keyword evidence="4 10" id="KW-0813">Transport</keyword>
<evidence type="ECO:0000256" key="8">
    <source>
        <dbReference type="ARBA" id="ARBA00022989"/>
    </source>
</evidence>
<evidence type="ECO:0000256" key="6">
    <source>
        <dbReference type="ARBA" id="ARBA00022505"/>
    </source>
</evidence>
<evidence type="ECO:0000256" key="7">
    <source>
        <dbReference type="ARBA" id="ARBA00022692"/>
    </source>
</evidence>
<keyword evidence="5" id="KW-1003">Cell membrane</keyword>
<reference evidence="13" key="1">
    <citation type="submission" date="2023-07" db="EMBL/GenBank/DDBJ databases">
        <title>Gilvimarinus algae sp. nov., isolated from the surface of Kelp.</title>
        <authorList>
            <person name="Sun Y.Y."/>
            <person name="Gong Y."/>
            <person name="Du Z.J."/>
        </authorList>
    </citation>
    <scope>NUCLEOTIDE SEQUENCE</scope>
    <source>
        <strain evidence="13">SDUM040014</strain>
    </source>
</reference>
<dbReference type="InterPro" id="IPR000515">
    <property type="entry name" value="MetI-like"/>
</dbReference>
<comment type="similarity">
    <text evidence="3 11">Belongs to the binding-protein-dependent transport system permease family. CysTW subfamily.</text>
</comment>
<keyword evidence="9 10" id="KW-0472">Membrane</keyword>
<evidence type="ECO:0000313" key="13">
    <source>
        <dbReference type="EMBL" id="MDO3383350.1"/>
    </source>
</evidence>
<feature type="transmembrane region" description="Helical" evidence="10">
    <location>
        <begin position="6"/>
        <end position="29"/>
    </location>
</feature>
<evidence type="ECO:0000256" key="3">
    <source>
        <dbReference type="ARBA" id="ARBA00007069"/>
    </source>
</evidence>
<name>A0ABT8TID6_9GAMM</name>
<keyword evidence="14" id="KW-1185">Reference proteome</keyword>
<sequence length="220" mass="23569">MAEAIWVTLKLAVVTTALLLILCTPLAWWLAQGRSRLGRTLVEAAVALPLILPPTVLGFYLLLLLAPDGLLGRFSQAGLAFSFTGLVIGSLIYSLPFVVQPLAASFAQMDTRLLQLGRSQGLSRVELLRHLIVPASAQAFVMAAALGFAHTIGEFGVVLMIGGNIPGETQVLSILLFDEVETLNFARAHHIAGGLLAASFALLVILYGWQRQRGLKYVAP</sequence>
<dbReference type="PROSITE" id="PS50928">
    <property type="entry name" value="ABC_TM1"/>
    <property type="match status" value="1"/>
</dbReference>
<dbReference type="InterPro" id="IPR035906">
    <property type="entry name" value="MetI-like_sf"/>
</dbReference>
<dbReference type="Proteomes" id="UP001168380">
    <property type="component" value="Unassembled WGS sequence"/>
</dbReference>